<keyword evidence="3" id="KW-0574">Periplasm</keyword>
<evidence type="ECO:0000313" key="6">
    <source>
        <dbReference type="Proteomes" id="UP000477782"/>
    </source>
</evidence>
<dbReference type="AlphaFoldDB" id="A0A6M0QVY9"/>
<evidence type="ECO:0000256" key="3">
    <source>
        <dbReference type="ARBA" id="ARBA00022764"/>
    </source>
</evidence>
<protein>
    <recommendedName>
        <fullName evidence="7">C4-dicarboxylate ABC transporter substrate-binding protein</fullName>
    </recommendedName>
</protein>
<feature type="signal peptide" evidence="4">
    <location>
        <begin position="1"/>
        <end position="21"/>
    </location>
</feature>
<dbReference type="InterPro" id="IPR018389">
    <property type="entry name" value="DctP_fam"/>
</dbReference>
<evidence type="ECO:0000256" key="1">
    <source>
        <dbReference type="ARBA" id="ARBA00004418"/>
    </source>
</evidence>
<dbReference type="EMBL" id="JAAIVJ010000011">
    <property type="protein sequence ID" value="NEY91658.1"/>
    <property type="molecule type" value="Genomic_DNA"/>
</dbReference>
<sequence>MRKMTAAAILAFMAGASPAISETTIVFNNFLAPNDALWTDVMAPWIADIEAATEGRVKFTVPDSSLAPPPELLNSVQQGVMDGAFSMVGFARETNPELQMPLLPMTYFGDKETSVALWRTYEQFFKGKNALKDVELLGLVTTPANSLISMDATKPIDSLAAMAGLKMWSPPGIPAEALTAAGAVVSPGPAVRMHEVISGGVVDSFCCINFESLEVFGVIDFAKASTEVPGSIFAPAFAVYVRSDVWATISPEDQEKIRAVSGEALAARAAGGDDKETAARERALASGKTITPASDAFVAELTAAFAPVKDAWIASVQPMGIDGTAALDFYIAEQAKIAEGN</sequence>
<dbReference type="Gene3D" id="3.40.190.170">
    <property type="entry name" value="Bacterial extracellular solute-binding protein, family 7"/>
    <property type="match status" value="1"/>
</dbReference>
<gene>
    <name evidence="5" type="ORF">G4Z14_15265</name>
</gene>
<reference evidence="5 6" key="1">
    <citation type="submission" date="2020-02" db="EMBL/GenBank/DDBJ databases">
        <authorList>
            <person name="Chen W.-M."/>
        </authorList>
    </citation>
    <scope>NUCLEOTIDE SEQUENCE [LARGE SCALE GENOMIC DNA]</scope>
    <source>
        <strain evidence="5 6">KMS-5</strain>
    </source>
</reference>
<evidence type="ECO:0000313" key="5">
    <source>
        <dbReference type="EMBL" id="NEY91658.1"/>
    </source>
</evidence>
<dbReference type="RefSeq" id="WP_164627293.1">
    <property type="nucleotide sequence ID" value="NZ_JAAIVJ010000011.1"/>
</dbReference>
<keyword evidence="6" id="KW-1185">Reference proteome</keyword>
<organism evidence="5 6">
    <name type="scientific">Tabrizicola oligotrophica</name>
    <dbReference type="NCBI Taxonomy" id="2710650"/>
    <lineage>
        <taxon>Bacteria</taxon>
        <taxon>Pseudomonadati</taxon>
        <taxon>Pseudomonadota</taxon>
        <taxon>Alphaproteobacteria</taxon>
        <taxon>Rhodobacterales</taxon>
        <taxon>Paracoccaceae</taxon>
        <taxon>Tabrizicola</taxon>
    </lineage>
</organism>
<dbReference type="PANTHER" id="PTHR33376:SF15">
    <property type="entry name" value="BLL6794 PROTEIN"/>
    <property type="match status" value="1"/>
</dbReference>
<keyword evidence="2 4" id="KW-0732">Signal</keyword>
<dbReference type="Pfam" id="PF03480">
    <property type="entry name" value="DctP"/>
    <property type="match status" value="1"/>
</dbReference>
<dbReference type="NCBIfam" id="NF037995">
    <property type="entry name" value="TRAP_S1"/>
    <property type="match status" value="1"/>
</dbReference>
<proteinExistence type="predicted"/>
<feature type="chain" id="PRO_5027119213" description="C4-dicarboxylate ABC transporter substrate-binding protein" evidence="4">
    <location>
        <begin position="22"/>
        <end position="341"/>
    </location>
</feature>
<dbReference type="PANTHER" id="PTHR33376">
    <property type="match status" value="1"/>
</dbReference>
<dbReference type="GO" id="GO:0055085">
    <property type="term" value="P:transmembrane transport"/>
    <property type="evidence" value="ECO:0007669"/>
    <property type="project" value="InterPro"/>
</dbReference>
<comment type="caution">
    <text evidence="5">The sequence shown here is derived from an EMBL/GenBank/DDBJ whole genome shotgun (WGS) entry which is preliminary data.</text>
</comment>
<evidence type="ECO:0008006" key="7">
    <source>
        <dbReference type="Google" id="ProtNLM"/>
    </source>
</evidence>
<evidence type="ECO:0000256" key="2">
    <source>
        <dbReference type="ARBA" id="ARBA00022729"/>
    </source>
</evidence>
<dbReference type="InterPro" id="IPR038404">
    <property type="entry name" value="TRAP_DctP_sf"/>
</dbReference>
<accession>A0A6M0QVY9</accession>
<dbReference type="GO" id="GO:0042597">
    <property type="term" value="C:periplasmic space"/>
    <property type="evidence" value="ECO:0007669"/>
    <property type="project" value="UniProtKB-SubCell"/>
</dbReference>
<dbReference type="Proteomes" id="UP000477782">
    <property type="component" value="Unassembled WGS sequence"/>
</dbReference>
<evidence type="ECO:0000256" key="4">
    <source>
        <dbReference type="SAM" id="SignalP"/>
    </source>
</evidence>
<comment type="subcellular location">
    <subcellularLocation>
        <location evidence="1">Periplasm</location>
    </subcellularLocation>
</comment>
<name>A0A6M0QVY9_9RHOB</name>